<evidence type="ECO:0000313" key="2">
    <source>
        <dbReference type="EMBL" id="KAE9272750.1"/>
    </source>
</evidence>
<reference evidence="2 3" key="1">
    <citation type="submission" date="2018-08" db="EMBL/GenBank/DDBJ databases">
        <title>Genomic investigation of the strawberry pathogen Phytophthora fragariae indicates pathogenicity is determined by transcriptional variation in three key races.</title>
        <authorList>
            <person name="Adams T.M."/>
            <person name="Armitage A.D."/>
            <person name="Sobczyk M.K."/>
            <person name="Bates H.J."/>
            <person name="Dunwell J.M."/>
            <person name="Nellist C.F."/>
            <person name="Harrison R.J."/>
        </authorList>
    </citation>
    <scope>NUCLEOTIDE SEQUENCE [LARGE SCALE GENOMIC DNA]</scope>
    <source>
        <strain evidence="2 3">SCRP333</strain>
    </source>
</reference>
<proteinExistence type="predicted"/>
<dbReference type="EMBL" id="QXFT01005415">
    <property type="protein sequence ID" value="KAE9272750.1"/>
    <property type="molecule type" value="Genomic_DNA"/>
</dbReference>
<feature type="signal peptide" evidence="1">
    <location>
        <begin position="1"/>
        <end position="22"/>
    </location>
</feature>
<name>A0A6A4BCH4_9STRA</name>
<comment type="caution">
    <text evidence="2">The sequence shown here is derived from an EMBL/GenBank/DDBJ whole genome shotgun (WGS) entry which is preliminary data.</text>
</comment>
<dbReference type="Proteomes" id="UP000434957">
    <property type="component" value="Unassembled WGS sequence"/>
</dbReference>
<evidence type="ECO:0008006" key="4">
    <source>
        <dbReference type="Google" id="ProtNLM"/>
    </source>
</evidence>
<gene>
    <name evidence="2" type="ORF">PR003_g30113</name>
</gene>
<sequence>MFSLDLFLVLAATFNSDQCTLGNKLRHQCCFCSYVFYCTSVVSVKKRNQCLHARRGLNNQMKLSRDLLYCGGRVSGLKASPGGRVIVVYTDRILLSYVP</sequence>
<accession>A0A6A4BCH4</accession>
<feature type="chain" id="PRO_5025612559" description="Secreted protein" evidence="1">
    <location>
        <begin position="23"/>
        <end position="99"/>
    </location>
</feature>
<evidence type="ECO:0000256" key="1">
    <source>
        <dbReference type="SAM" id="SignalP"/>
    </source>
</evidence>
<evidence type="ECO:0000313" key="3">
    <source>
        <dbReference type="Proteomes" id="UP000434957"/>
    </source>
</evidence>
<keyword evidence="3" id="KW-1185">Reference proteome</keyword>
<keyword evidence="1" id="KW-0732">Signal</keyword>
<dbReference type="AlphaFoldDB" id="A0A6A4BCH4"/>
<protein>
    <recommendedName>
        <fullName evidence="4">Secreted protein</fullName>
    </recommendedName>
</protein>
<organism evidence="2 3">
    <name type="scientific">Phytophthora rubi</name>
    <dbReference type="NCBI Taxonomy" id="129364"/>
    <lineage>
        <taxon>Eukaryota</taxon>
        <taxon>Sar</taxon>
        <taxon>Stramenopiles</taxon>
        <taxon>Oomycota</taxon>
        <taxon>Peronosporomycetes</taxon>
        <taxon>Peronosporales</taxon>
        <taxon>Peronosporaceae</taxon>
        <taxon>Phytophthora</taxon>
    </lineage>
</organism>